<keyword evidence="2" id="KW-1185">Reference proteome</keyword>
<dbReference type="EMBL" id="PYGI01000001">
    <property type="protein sequence ID" value="PSL16740.1"/>
    <property type="molecule type" value="Genomic_DNA"/>
</dbReference>
<evidence type="ECO:0000313" key="1">
    <source>
        <dbReference type="EMBL" id="PSL16740.1"/>
    </source>
</evidence>
<sequence>MLIIGAIGFIRVYPSFFLSASESVYDQGYELPLAAIVLKQNKRFMFSTESEKEQWHDEL</sequence>
<reference evidence="1 2" key="1">
    <citation type="submission" date="2018-03" db="EMBL/GenBank/DDBJ databases">
        <title>Genomic Encyclopedia of Archaeal and Bacterial Type Strains, Phase II (KMG-II): from individual species to whole genera.</title>
        <authorList>
            <person name="Goeker M."/>
        </authorList>
    </citation>
    <scope>NUCLEOTIDE SEQUENCE [LARGE SCALE GENOMIC DNA]</scope>
    <source>
        <strain evidence="1 2">DSM 17586</strain>
    </source>
</reference>
<comment type="caution">
    <text evidence="1">The sequence shown here is derived from an EMBL/GenBank/DDBJ whole genome shotgun (WGS) entry which is preliminary data.</text>
</comment>
<dbReference type="Proteomes" id="UP000242133">
    <property type="component" value="Unassembled WGS sequence"/>
</dbReference>
<proteinExistence type="predicted"/>
<evidence type="ECO:0000313" key="2">
    <source>
        <dbReference type="Proteomes" id="UP000242133"/>
    </source>
</evidence>
<protein>
    <submittedName>
        <fullName evidence="1">Uncharacterized protein</fullName>
    </submittedName>
</protein>
<gene>
    <name evidence="1" type="ORF">CLV44_101138</name>
</gene>
<dbReference type="AlphaFoldDB" id="A0A2P8F4V8"/>
<accession>A0A2P8F4V8</accession>
<name>A0A2P8F4V8_9GAMM</name>
<organism evidence="1 2">
    <name type="scientific">Marinobacterium halophilum</name>
    <dbReference type="NCBI Taxonomy" id="267374"/>
    <lineage>
        <taxon>Bacteria</taxon>
        <taxon>Pseudomonadati</taxon>
        <taxon>Pseudomonadota</taxon>
        <taxon>Gammaproteobacteria</taxon>
        <taxon>Oceanospirillales</taxon>
        <taxon>Oceanospirillaceae</taxon>
        <taxon>Marinobacterium</taxon>
    </lineage>
</organism>